<dbReference type="AlphaFoldDB" id="A0A2P8E1N0"/>
<feature type="transmembrane region" description="Helical" evidence="1">
    <location>
        <begin position="99"/>
        <end position="116"/>
    </location>
</feature>
<accession>A0A2P8E1N0</accession>
<evidence type="ECO:0000313" key="3">
    <source>
        <dbReference type="Proteomes" id="UP000240708"/>
    </source>
</evidence>
<evidence type="ECO:0000313" key="2">
    <source>
        <dbReference type="EMBL" id="PSL03372.1"/>
    </source>
</evidence>
<proteinExistence type="predicted"/>
<organism evidence="2 3">
    <name type="scientific">Cecembia rubra</name>
    <dbReference type="NCBI Taxonomy" id="1485585"/>
    <lineage>
        <taxon>Bacteria</taxon>
        <taxon>Pseudomonadati</taxon>
        <taxon>Bacteroidota</taxon>
        <taxon>Cytophagia</taxon>
        <taxon>Cytophagales</taxon>
        <taxon>Cyclobacteriaceae</taxon>
        <taxon>Cecembia</taxon>
    </lineage>
</organism>
<dbReference type="EMBL" id="PYGF01000007">
    <property type="protein sequence ID" value="PSL03372.1"/>
    <property type="molecule type" value="Genomic_DNA"/>
</dbReference>
<feature type="transmembrane region" description="Helical" evidence="1">
    <location>
        <begin position="51"/>
        <end position="70"/>
    </location>
</feature>
<feature type="transmembrane region" description="Helical" evidence="1">
    <location>
        <begin position="20"/>
        <end position="39"/>
    </location>
</feature>
<keyword evidence="1" id="KW-0472">Membrane</keyword>
<name>A0A2P8E1N0_9BACT</name>
<sequence>MNQIGILDQPNNGIIKRPTAITVICILGFIGVGLSIPMIFSEIANQIGTWFPPYAGFTTTVSLICMVGLWRTKKWGLYIYSALVLFNQVVLITKDEWNVLILIVQGIVILIVLYHFQPSTRPTYSQIALYLKRKTWAIIVAYMIGIHNFYKEEQKDPEDIVYTIDNIEEQENGEPED</sequence>
<keyword evidence="1" id="KW-1133">Transmembrane helix</keyword>
<feature type="transmembrane region" description="Helical" evidence="1">
    <location>
        <begin position="77"/>
        <end position="93"/>
    </location>
</feature>
<comment type="caution">
    <text evidence="2">The sequence shown here is derived from an EMBL/GenBank/DDBJ whole genome shotgun (WGS) entry which is preliminary data.</text>
</comment>
<gene>
    <name evidence="2" type="ORF">CLV48_10790</name>
</gene>
<keyword evidence="3" id="KW-1185">Reference proteome</keyword>
<dbReference type="RefSeq" id="WP_106567759.1">
    <property type="nucleotide sequence ID" value="NZ_PYGF01000007.1"/>
</dbReference>
<keyword evidence="1" id="KW-0812">Transmembrane</keyword>
<protein>
    <submittedName>
        <fullName evidence="2">Uncharacterized protein</fullName>
    </submittedName>
</protein>
<evidence type="ECO:0000256" key="1">
    <source>
        <dbReference type="SAM" id="Phobius"/>
    </source>
</evidence>
<reference evidence="2 3" key="1">
    <citation type="submission" date="2018-03" db="EMBL/GenBank/DDBJ databases">
        <title>Genomic Encyclopedia of Archaeal and Bacterial Type Strains, Phase II (KMG-II): from individual species to whole genera.</title>
        <authorList>
            <person name="Goeker M."/>
        </authorList>
    </citation>
    <scope>NUCLEOTIDE SEQUENCE [LARGE SCALE GENOMIC DNA]</scope>
    <source>
        <strain evidence="2 3">DSM 28057</strain>
    </source>
</reference>
<dbReference type="OrthoDB" id="962818at2"/>
<dbReference type="Proteomes" id="UP000240708">
    <property type="component" value="Unassembled WGS sequence"/>
</dbReference>